<sequence length="270" mass="28273">MTATLRTEFRKLVTTRIWWVLLAAMAAYMVFLGATMAFSFTVDGGTTTSVTGSTTTTQLDPLDIARTVYTLAPALAYVFPVIVGVLSITGEVRHKTTTLTYLVEPRRGRVLVAKLVASLPVGVLFGLAGTAATVLAGATVLGIRGDATMLGEPTVWRAIGLSVLAMTVWCMVGVGFGAVLPNQVAAIVVLLAFTQFVEPLVRIGLVAVHAPGVAQWLPGAAGEAITGASLYTSLAGGQMLPWWQGLLVLVGYGLLLAGIGRVTTVRRDVT</sequence>
<evidence type="ECO:0000313" key="3">
    <source>
        <dbReference type="Proteomes" id="UP001232536"/>
    </source>
</evidence>
<protein>
    <submittedName>
        <fullName evidence="2">ABC transporter permease</fullName>
    </submittedName>
</protein>
<gene>
    <name evidence="2" type="ORF">Q6348_15545</name>
</gene>
<dbReference type="EMBL" id="JAUQYP010000002">
    <property type="protein sequence ID" value="MDO8108612.1"/>
    <property type="molecule type" value="Genomic_DNA"/>
</dbReference>
<feature type="transmembrane region" description="Helical" evidence="1">
    <location>
        <begin position="68"/>
        <end position="89"/>
    </location>
</feature>
<keyword evidence="1" id="KW-1133">Transmembrane helix</keyword>
<feature type="transmembrane region" description="Helical" evidence="1">
    <location>
        <begin position="242"/>
        <end position="262"/>
    </location>
</feature>
<feature type="transmembrane region" description="Helical" evidence="1">
    <location>
        <begin position="110"/>
        <end position="143"/>
    </location>
</feature>
<dbReference type="Proteomes" id="UP001232536">
    <property type="component" value="Unassembled WGS sequence"/>
</dbReference>
<dbReference type="RefSeq" id="WP_304602304.1">
    <property type="nucleotide sequence ID" value="NZ_JAUQYO010000001.1"/>
</dbReference>
<name>A0ABT9DFD2_9CELL</name>
<reference evidence="2 3" key="1">
    <citation type="submission" date="2023-07" db="EMBL/GenBank/DDBJ databases">
        <title>Description of novel actinomycetes strains, isolated from tidal flat sediment.</title>
        <authorList>
            <person name="Lu C."/>
        </authorList>
    </citation>
    <scope>NUCLEOTIDE SEQUENCE [LARGE SCALE GENOMIC DNA]</scope>
    <source>
        <strain evidence="2 3">SYSU T00b441</strain>
    </source>
</reference>
<evidence type="ECO:0000256" key="1">
    <source>
        <dbReference type="SAM" id="Phobius"/>
    </source>
</evidence>
<comment type="caution">
    <text evidence="2">The sequence shown here is derived from an EMBL/GenBank/DDBJ whole genome shotgun (WGS) entry which is preliminary data.</text>
</comment>
<evidence type="ECO:0000313" key="2">
    <source>
        <dbReference type="EMBL" id="MDO8108612.1"/>
    </source>
</evidence>
<keyword evidence="1" id="KW-0472">Membrane</keyword>
<feature type="transmembrane region" description="Helical" evidence="1">
    <location>
        <begin position="155"/>
        <end position="180"/>
    </location>
</feature>
<keyword evidence="3" id="KW-1185">Reference proteome</keyword>
<proteinExistence type="predicted"/>
<feature type="transmembrane region" description="Helical" evidence="1">
    <location>
        <begin position="187"/>
        <end position="208"/>
    </location>
</feature>
<organism evidence="2 3">
    <name type="scientific">Actinotalea lenta</name>
    <dbReference type="NCBI Taxonomy" id="3064654"/>
    <lineage>
        <taxon>Bacteria</taxon>
        <taxon>Bacillati</taxon>
        <taxon>Actinomycetota</taxon>
        <taxon>Actinomycetes</taxon>
        <taxon>Micrococcales</taxon>
        <taxon>Cellulomonadaceae</taxon>
        <taxon>Actinotalea</taxon>
    </lineage>
</organism>
<dbReference type="Pfam" id="PF12679">
    <property type="entry name" value="ABC2_membrane_2"/>
    <property type="match status" value="1"/>
</dbReference>
<keyword evidence="1" id="KW-0812">Transmembrane</keyword>
<feature type="transmembrane region" description="Helical" evidence="1">
    <location>
        <begin position="17"/>
        <end position="40"/>
    </location>
</feature>
<accession>A0ABT9DFD2</accession>